<gene>
    <name evidence="2" type="primary">LOC141416736</name>
</gene>
<evidence type="ECO:0000313" key="2">
    <source>
        <dbReference type="RefSeq" id="XP_073910128.1"/>
    </source>
</evidence>
<dbReference type="Proteomes" id="UP001732720">
    <property type="component" value="Chromosome 14"/>
</dbReference>
<evidence type="ECO:0000313" key="1">
    <source>
        <dbReference type="Proteomes" id="UP001732720"/>
    </source>
</evidence>
<protein>
    <submittedName>
        <fullName evidence="2">Uncharacterized protein</fullName>
    </submittedName>
</protein>
<dbReference type="RefSeq" id="XP_073910128.1">
    <property type="nucleotide sequence ID" value="XM_074054027.1"/>
</dbReference>
<sequence>MNPKEKRKYLEKRSSPQTLRRAKKSRVILEGCSPPCGPSGLAQGHRQTEGESECIPMDKLIHKEFHKSQEDGPKKRVTVPAWDPSAGEDSSSSVYFCGVSTSREDGAKKLIVVPSCSLDEGESSSASVRFCGVLKSAEDAPRKPVMVPSRSLDAGESSSASVCFCGVLKSADDAARKPVMVPSRSLDTGESSSASVRFCGVLKSAEDAPRKPVMVPSRSLDTGESSSASVCFCGILKSAGDAARKPVVVPSWNPDAGESSSASVYFCGVSKSREDPPKKSVTVPLWNPAASENSSASVYFCGISSGNKITPVEKDESHKLRPGAPFRESHGMPLKDLTGPESSLPFPLDYIAAYFDNHPCTSSAPTEWDRVMKVYYMRVQMKRGVAVLPDTEGLMPPQKKMRIEEIMFPEKAHTEAYRSYVPTIALLDDSEFSLDHEAQEEKEEVHSPPEPVVCKESSRARTPEWLVALDRGYRCMACCRVFPNLETLRYHVEHGIKEGFSCHAFHEAFACLMDKKKKRQKRRKMKTFLKKDRLRKEKLCDMRASI</sequence>
<organism evidence="1 2">
    <name type="scientific">Castor canadensis</name>
    <name type="common">American beaver</name>
    <dbReference type="NCBI Taxonomy" id="51338"/>
    <lineage>
        <taxon>Eukaryota</taxon>
        <taxon>Metazoa</taxon>
        <taxon>Chordata</taxon>
        <taxon>Craniata</taxon>
        <taxon>Vertebrata</taxon>
        <taxon>Euteleostomi</taxon>
        <taxon>Mammalia</taxon>
        <taxon>Eutheria</taxon>
        <taxon>Euarchontoglires</taxon>
        <taxon>Glires</taxon>
        <taxon>Rodentia</taxon>
        <taxon>Castorimorpha</taxon>
        <taxon>Castoridae</taxon>
        <taxon>Castor</taxon>
    </lineage>
</organism>
<proteinExistence type="predicted"/>
<reference evidence="2" key="1">
    <citation type="submission" date="2025-08" db="UniProtKB">
        <authorList>
            <consortium name="RefSeq"/>
        </authorList>
    </citation>
    <scope>IDENTIFICATION</scope>
</reference>
<name>A0AC58KYZ7_CASCN</name>
<accession>A0AC58KYZ7</accession>
<keyword evidence="1" id="KW-1185">Reference proteome</keyword>